<evidence type="ECO:0000313" key="4">
    <source>
        <dbReference type="EMBL" id="SMO70540.1"/>
    </source>
</evidence>
<reference evidence="4 5" key="1">
    <citation type="submission" date="2017-05" db="EMBL/GenBank/DDBJ databases">
        <authorList>
            <person name="Varghese N."/>
            <person name="Submissions S."/>
        </authorList>
    </citation>
    <scope>NUCLEOTIDE SEQUENCE [LARGE SCALE GENOMIC DNA]</scope>
    <source>
        <strain evidence="4 5">DSM 19036</strain>
    </source>
</reference>
<accession>A0A521DHZ7</accession>
<proteinExistence type="predicted"/>
<feature type="compositionally biased region" description="Polar residues" evidence="1">
    <location>
        <begin position="189"/>
        <end position="198"/>
    </location>
</feature>
<feature type="region of interest" description="Disordered" evidence="1">
    <location>
        <begin position="174"/>
        <end position="198"/>
    </location>
</feature>
<keyword evidence="2" id="KW-0732">Signal</keyword>
<evidence type="ECO:0000313" key="5">
    <source>
        <dbReference type="Proteomes" id="UP000320300"/>
    </source>
</evidence>
<feature type="chain" id="PRO_5021849949" description="Putative auto-transporter adhesin head GIN domain-containing protein" evidence="2">
    <location>
        <begin position="18"/>
        <end position="198"/>
    </location>
</feature>
<evidence type="ECO:0000256" key="2">
    <source>
        <dbReference type="SAM" id="SignalP"/>
    </source>
</evidence>
<dbReference type="Proteomes" id="UP000320300">
    <property type="component" value="Unassembled WGS sequence"/>
</dbReference>
<evidence type="ECO:0000259" key="3">
    <source>
        <dbReference type="Pfam" id="PF10988"/>
    </source>
</evidence>
<gene>
    <name evidence="4" type="ORF">SAMN06265348_105344</name>
</gene>
<dbReference type="InterPro" id="IPR021255">
    <property type="entry name" value="DUF2807"/>
</dbReference>
<dbReference type="AlphaFoldDB" id="A0A521DHZ7"/>
<feature type="domain" description="Putative auto-transporter adhesin head GIN" evidence="3">
    <location>
        <begin position="36"/>
        <end position="174"/>
    </location>
</feature>
<evidence type="ECO:0000256" key="1">
    <source>
        <dbReference type="SAM" id="MobiDB-lite"/>
    </source>
</evidence>
<dbReference type="Gene3D" id="2.160.20.120">
    <property type="match status" value="1"/>
</dbReference>
<sequence>MKALVTAIILSAMLTVAGNAKESLKAQSIHKTQEIKKIKVTGNLIVYLVQSQQEEVTIDEGNANDISVKQLGNTLSITSDEKTHGVVTVYFKNIFRVDASNSSSLISNGTLHLDNLQIFLDDQATALIKAETQSLYTVTDGHSKLELKGATREHISQTYGDSELKTRNFIAQTTRQPQESGMIARKESNAGNIQGTVR</sequence>
<dbReference type="OrthoDB" id="756389at2"/>
<dbReference type="Pfam" id="PF10988">
    <property type="entry name" value="DUF2807"/>
    <property type="match status" value="1"/>
</dbReference>
<dbReference type="RefSeq" id="WP_142528442.1">
    <property type="nucleotide sequence ID" value="NZ_CBCSJO010000005.1"/>
</dbReference>
<dbReference type="EMBL" id="FXTN01000005">
    <property type="protein sequence ID" value="SMO70540.1"/>
    <property type="molecule type" value="Genomic_DNA"/>
</dbReference>
<feature type="signal peptide" evidence="2">
    <location>
        <begin position="1"/>
        <end position="17"/>
    </location>
</feature>
<keyword evidence="5" id="KW-1185">Reference proteome</keyword>
<name>A0A521DHZ7_9SPHI</name>
<protein>
    <recommendedName>
        <fullName evidence="3">Putative auto-transporter adhesin head GIN domain-containing protein</fullName>
    </recommendedName>
</protein>
<organism evidence="4 5">
    <name type="scientific">Pedobacter westerhofensis</name>
    <dbReference type="NCBI Taxonomy" id="425512"/>
    <lineage>
        <taxon>Bacteria</taxon>
        <taxon>Pseudomonadati</taxon>
        <taxon>Bacteroidota</taxon>
        <taxon>Sphingobacteriia</taxon>
        <taxon>Sphingobacteriales</taxon>
        <taxon>Sphingobacteriaceae</taxon>
        <taxon>Pedobacter</taxon>
    </lineage>
</organism>